<feature type="region of interest" description="Disordered" evidence="1">
    <location>
        <begin position="283"/>
        <end position="317"/>
    </location>
</feature>
<dbReference type="PANTHER" id="PTHR46250:SF15">
    <property type="entry name" value="OS01G0523800 PROTEIN"/>
    <property type="match status" value="1"/>
</dbReference>
<evidence type="ECO:0000313" key="3">
    <source>
        <dbReference type="EMBL" id="CAD1833871.1"/>
    </source>
</evidence>
<dbReference type="Pfam" id="PF14223">
    <property type="entry name" value="Retrotran_gag_2"/>
    <property type="match status" value="1"/>
</dbReference>
<evidence type="ECO:0000259" key="2">
    <source>
        <dbReference type="Pfam" id="PF12776"/>
    </source>
</evidence>
<accession>A0A6V7PSW0</accession>
<evidence type="ECO:0000256" key="1">
    <source>
        <dbReference type="SAM" id="MobiDB-lite"/>
    </source>
</evidence>
<organism evidence="3">
    <name type="scientific">Ananas comosus var. bracteatus</name>
    <name type="common">red pineapple</name>
    <dbReference type="NCBI Taxonomy" id="296719"/>
    <lineage>
        <taxon>Eukaryota</taxon>
        <taxon>Viridiplantae</taxon>
        <taxon>Streptophyta</taxon>
        <taxon>Embryophyta</taxon>
        <taxon>Tracheophyta</taxon>
        <taxon>Spermatophyta</taxon>
        <taxon>Magnoliopsida</taxon>
        <taxon>Liliopsida</taxon>
        <taxon>Poales</taxon>
        <taxon>Bromeliaceae</taxon>
        <taxon>Bromelioideae</taxon>
        <taxon>Ananas</taxon>
    </lineage>
</organism>
<dbReference type="PANTHER" id="PTHR46250">
    <property type="entry name" value="MYB/SANT-LIKE DNA-BINDING DOMAIN PROTEIN-RELATED"/>
    <property type="match status" value="1"/>
</dbReference>
<feature type="compositionally biased region" description="Basic and acidic residues" evidence="1">
    <location>
        <begin position="306"/>
        <end position="317"/>
    </location>
</feature>
<dbReference type="EMBL" id="LR862151">
    <property type="protein sequence ID" value="CAD1833871.1"/>
    <property type="molecule type" value="Genomic_DNA"/>
</dbReference>
<sequence>MTTKFEIQKFDRTNSFALWQVKMRAILTQQGLQKALLGKEKMSDSLTAEQKEEIDDKALTAIQLCLSDEVLREVLDEKTAAGLWLKLESLYMTTLQQKWMEFSESSQVSRGRGKNKRTWKDIEDEVLVQCLQELSTDPQWKGENGFRNRYFSKLEKMIEEKLPGCGLKANPHIESRVKYFKQKYSAISEILSKTGIAWDDQQKVISCDKKWYDDWCKLHIEAKGLWGVPFPHLDALSEIFGKDRATGERVKTFTEAVQNMEREDLIPPPNDQVVNLNDDEEEFDMSFTQSQTRERQTPKSTKREKKSTIDDTSEVKERNEMREQFADFSKSVREVMSEMSSQFSIIANAISHEHKIVKKNMSKLVEEVLKVQDLSNSKKMKAINMLSAEPNKISAFFAIPSDLRGQFLLSLVNPNSDGSSRNI</sequence>
<dbReference type="AlphaFoldDB" id="A0A6V7PSW0"/>
<protein>
    <recommendedName>
        <fullName evidence="2">Myb/SANT-like domain-containing protein</fullName>
    </recommendedName>
</protein>
<name>A0A6V7PSW0_ANACO</name>
<proteinExistence type="predicted"/>
<gene>
    <name evidence="3" type="ORF">CB5_LOCUS17082</name>
</gene>
<reference evidence="3" key="1">
    <citation type="submission" date="2020-07" db="EMBL/GenBank/DDBJ databases">
        <authorList>
            <person name="Lin J."/>
        </authorList>
    </citation>
    <scope>NUCLEOTIDE SEQUENCE</scope>
</reference>
<dbReference type="Pfam" id="PF12776">
    <property type="entry name" value="Myb_DNA-bind_3"/>
    <property type="match status" value="1"/>
</dbReference>
<dbReference type="InterPro" id="IPR024752">
    <property type="entry name" value="Myb/SANT-like_dom"/>
</dbReference>
<feature type="domain" description="Myb/SANT-like" evidence="2">
    <location>
        <begin position="118"/>
        <end position="213"/>
    </location>
</feature>